<accession>A0A941ELP4</accession>
<organism evidence="1 2">
    <name type="scientific">Actinospica durhamensis</name>
    <dbReference type="NCBI Taxonomy" id="1508375"/>
    <lineage>
        <taxon>Bacteria</taxon>
        <taxon>Bacillati</taxon>
        <taxon>Actinomycetota</taxon>
        <taxon>Actinomycetes</taxon>
        <taxon>Catenulisporales</taxon>
        <taxon>Actinospicaceae</taxon>
        <taxon>Actinospica</taxon>
    </lineage>
</organism>
<dbReference type="Proteomes" id="UP000675781">
    <property type="component" value="Unassembled WGS sequence"/>
</dbReference>
<dbReference type="AlphaFoldDB" id="A0A941ELP4"/>
<evidence type="ECO:0000313" key="2">
    <source>
        <dbReference type="Proteomes" id="UP000675781"/>
    </source>
</evidence>
<gene>
    <name evidence="1" type="ORF">KDL01_10145</name>
</gene>
<protein>
    <submittedName>
        <fullName evidence="1">Uncharacterized protein</fullName>
    </submittedName>
</protein>
<keyword evidence="2" id="KW-1185">Reference proteome</keyword>
<comment type="caution">
    <text evidence="1">The sequence shown here is derived from an EMBL/GenBank/DDBJ whole genome shotgun (WGS) entry which is preliminary data.</text>
</comment>
<reference evidence="1" key="1">
    <citation type="submission" date="2021-04" db="EMBL/GenBank/DDBJ databases">
        <title>Genome based classification of Actinospica acidithermotolerans sp. nov., an actinobacterium isolated from an Indonesian hot spring.</title>
        <authorList>
            <person name="Kusuma A.B."/>
            <person name="Putra K.E."/>
            <person name="Nafisah S."/>
            <person name="Loh J."/>
            <person name="Nouioui I."/>
            <person name="Goodfellow M."/>
        </authorList>
    </citation>
    <scope>NUCLEOTIDE SEQUENCE</scope>
    <source>
        <strain evidence="1">CSCA 57</strain>
    </source>
</reference>
<name>A0A941ELP4_9ACTN</name>
<dbReference type="EMBL" id="JAGSOG010000035">
    <property type="protein sequence ID" value="MBR7833626.1"/>
    <property type="molecule type" value="Genomic_DNA"/>
</dbReference>
<sequence length="145" mass="15963">MNIAFFVASSEEEAAWRRGPGPGVESVAFWNADFHPDSAVLTWESWLAGVTTRELKDLGQPQVVELPANDGYAVYVLSVRLLDALAVEEPSGLRELATVWVDEEIRSEGSYAISSEAAVAVLERVSALCRSAASARRDRVYYWRG</sequence>
<evidence type="ECO:0000313" key="1">
    <source>
        <dbReference type="EMBL" id="MBR7833626.1"/>
    </source>
</evidence>
<dbReference type="RefSeq" id="WP_212528145.1">
    <property type="nucleotide sequence ID" value="NZ_JAGSOG010000035.1"/>
</dbReference>
<proteinExistence type="predicted"/>